<proteinExistence type="predicted"/>
<dbReference type="Proteomes" id="UP000826271">
    <property type="component" value="Unassembled WGS sequence"/>
</dbReference>
<keyword evidence="3" id="KW-1185">Reference proteome</keyword>
<reference evidence="2" key="1">
    <citation type="submission" date="2019-10" db="EMBL/GenBank/DDBJ databases">
        <authorList>
            <person name="Zhang R."/>
            <person name="Pan Y."/>
            <person name="Wang J."/>
            <person name="Ma R."/>
            <person name="Yu S."/>
        </authorList>
    </citation>
    <scope>NUCLEOTIDE SEQUENCE</scope>
    <source>
        <strain evidence="2">LA-IB0</strain>
        <tissue evidence="2">Leaf</tissue>
    </source>
</reference>
<organism evidence="2 3">
    <name type="scientific">Buddleja alternifolia</name>
    <dbReference type="NCBI Taxonomy" id="168488"/>
    <lineage>
        <taxon>Eukaryota</taxon>
        <taxon>Viridiplantae</taxon>
        <taxon>Streptophyta</taxon>
        <taxon>Embryophyta</taxon>
        <taxon>Tracheophyta</taxon>
        <taxon>Spermatophyta</taxon>
        <taxon>Magnoliopsida</taxon>
        <taxon>eudicotyledons</taxon>
        <taxon>Gunneridae</taxon>
        <taxon>Pentapetalae</taxon>
        <taxon>asterids</taxon>
        <taxon>lamiids</taxon>
        <taxon>Lamiales</taxon>
        <taxon>Scrophulariaceae</taxon>
        <taxon>Buddlejeae</taxon>
        <taxon>Buddleja</taxon>
    </lineage>
</organism>
<keyword evidence="1" id="KW-0175">Coiled coil</keyword>
<dbReference type="PANTHER" id="PTHR48441">
    <property type="match status" value="1"/>
</dbReference>
<dbReference type="EMBL" id="WHWC01000015">
    <property type="protein sequence ID" value="KAG8368780.1"/>
    <property type="molecule type" value="Genomic_DNA"/>
</dbReference>
<dbReference type="PANTHER" id="PTHR48441:SF1">
    <property type="entry name" value="NT-3"/>
    <property type="match status" value="1"/>
</dbReference>
<evidence type="ECO:0000313" key="3">
    <source>
        <dbReference type="Proteomes" id="UP000826271"/>
    </source>
</evidence>
<name>A0AAV6WIV8_9LAMI</name>
<sequence length="173" mass="20002">MAYKKIDKHFIQMQAVQEKVNSAKSIDKDVKVLKSKLSDEGILIKSLEVKLVELQSKADQLKEFKRQLEKERSLNREEASKELNNVKLEVESKRRGLETRHRQVESLVAEADDITSKKNIVKEEGEATMQELSRKCEEIVAEFYNYSKLIGDLLPVKQVDKVKPTLNEMHAYV</sequence>
<dbReference type="AlphaFoldDB" id="A0AAV6WIV8"/>
<protein>
    <submittedName>
        <fullName evidence="2">Uncharacterized protein</fullName>
    </submittedName>
</protein>
<comment type="caution">
    <text evidence="2">The sequence shown here is derived from an EMBL/GenBank/DDBJ whole genome shotgun (WGS) entry which is preliminary data.</text>
</comment>
<accession>A0AAV6WIV8</accession>
<evidence type="ECO:0000313" key="2">
    <source>
        <dbReference type="EMBL" id="KAG8368780.1"/>
    </source>
</evidence>
<evidence type="ECO:0000256" key="1">
    <source>
        <dbReference type="SAM" id="Coils"/>
    </source>
</evidence>
<gene>
    <name evidence="2" type="ORF">BUALT_Bualt15G0082300</name>
</gene>
<feature type="coiled-coil region" evidence="1">
    <location>
        <begin position="44"/>
        <end position="96"/>
    </location>
</feature>